<proteinExistence type="predicted"/>
<reference evidence="1" key="1">
    <citation type="submission" date="2020-02" db="EMBL/GenBank/DDBJ databases">
        <authorList>
            <person name="Palmer J.M."/>
        </authorList>
    </citation>
    <scope>NUCLEOTIDE SEQUENCE</scope>
    <source>
        <strain evidence="1">EPUS1.4</strain>
        <tissue evidence="1">Thallus</tissue>
    </source>
</reference>
<comment type="caution">
    <text evidence="1">The sequence shown here is derived from an EMBL/GenBank/DDBJ whole genome shotgun (WGS) entry which is preliminary data.</text>
</comment>
<evidence type="ECO:0000313" key="2">
    <source>
        <dbReference type="Proteomes" id="UP000606974"/>
    </source>
</evidence>
<dbReference type="EMBL" id="JAACFV010000072">
    <property type="protein sequence ID" value="KAF7507238.1"/>
    <property type="molecule type" value="Genomic_DNA"/>
</dbReference>
<organism evidence="1 2">
    <name type="scientific">Endocarpon pusillum</name>
    <dbReference type="NCBI Taxonomy" id="364733"/>
    <lineage>
        <taxon>Eukaryota</taxon>
        <taxon>Fungi</taxon>
        <taxon>Dikarya</taxon>
        <taxon>Ascomycota</taxon>
        <taxon>Pezizomycotina</taxon>
        <taxon>Eurotiomycetes</taxon>
        <taxon>Chaetothyriomycetidae</taxon>
        <taxon>Verrucariales</taxon>
        <taxon>Verrucariaceae</taxon>
        <taxon>Endocarpon</taxon>
    </lineage>
</organism>
<dbReference type="AlphaFoldDB" id="A0A8H7E3X9"/>
<dbReference type="Proteomes" id="UP000606974">
    <property type="component" value="Unassembled WGS sequence"/>
</dbReference>
<keyword evidence="2" id="KW-1185">Reference proteome</keyword>
<evidence type="ECO:0000313" key="1">
    <source>
        <dbReference type="EMBL" id="KAF7507238.1"/>
    </source>
</evidence>
<sequence>MTSITTSFLFITNLPYNNHLTDCLPLSPHSHSTFGGIPVVVLSSSRLSITGPSLALPFLLPSGHLNITSTSSTIRRRRSLLLQDQILTFLPISLSSEISVFQLLPTST</sequence>
<accession>A0A8H7E3X9</accession>
<name>A0A8H7E3X9_9EURO</name>
<protein>
    <submittedName>
        <fullName evidence="1">Uncharacterized protein</fullName>
    </submittedName>
</protein>
<gene>
    <name evidence="1" type="ORF">GJ744_010796</name>
</gene>